<dbReference type="KEGG" id="dca:Desca_0580"/>
<keyword evidence="8" id="KW-1185">Reference proteome</keyword>
<reference evidence="7" key="1">
    <citation type="submission" date="2011-05" db="EMBL/GenBank/DDBJ databases">
        <title>Complete sequence of Desulfotomaculum carboxydivorans CO-1-SRB.</title>
        <authorList>
            <consortium name="US DOE Joint Genome Institute"/>
            <person name="Lucas S."/>
            <person name="Han J."/>
            <person name="Lapidus A."/>
            <person name="Cheng J.-F."/>
            <person name="Goodwin L."/>
            <person name="Pitluck S."/>
            <person name="Peters L."/>
            <person name="Mikhailova N."/>
            <person name="Lu M."/>
            <person name="Han C."/>
            <person name="Tapia R."/>
            <person name="Land M."/>
            <person name="Hauser L."/>
            <person name="Kyrpides N."/>
            <person name="Ivanova N."/>
            <person name="Pagani I."/>
            <person name="Stams A."/>
            <person name="Plugge C."/>
            <person name="Muyzer G."/>
            <person name="Kuever J."/>
            <person name="Parshina S."/>
            <person name="Ivanova A."/>
            <person name="Nazina T."/>
            <person name="Woyke T."/>
        </authorList>
    </citation>
    <scope>NUCLEOTIDE SEQUENCE [LARGE SCALE GENOMIC DNA]</scope>
    <source>
        <strain evidence="7">CO-1-SRB</strain>
    </source>
</reference>
<dbReference type="SUPFAM" id="SSF53790">
    <property type="entry name" value="Tetrapyrrole methylase"/>
    <property type="match status" value="1"/>
</dbReference>
<dbReference type="GO" id="GO:0008276">
    <property type="term" value="F:protein methyltransferase activity"/>
    <property type="evidence" value="ECO:0007669"/>
    <property type="project" value="InterPro"/>
</dbReference>
<dbReference type="AlphaFoldDB" id="F6B825"/>
<keyword evidence="5" id="KW-0949">S-adenosyl-L-methionine</keyword>
<dbReference type="InterPro" id="IPR014776">
    <property type="entry name" value="4pyrrole_Mease_sub2"/>
</dbReference>
<dbReference type="PANTHER" id="PTHR43182">
    <property type="entry name" value="COBALT-PRECORRIN-6B C(15)-METHYLTRANSFERASE (DECARBOXYLATING)"/>
    <property type="match status" value="1"/>
</dbReference>
<dbReference type="Gene3D" id="3.30.950.10">
    <property type="entry name" value="Methyltransferase, Cobalt-precorrin-4 Transmethylase, Domain 2"/>
    <property type="match status" value="1"/>
</dbReference>
<comment type="pathway">
    <text evidence="1">Cofactor biosynthesis; adenosylcobalamin biosynthesis.</text>
</comment>
<dbReference type="InterPro" id="IPR000878">
    <property type="entry name" value="4pyrrol_Mease"/>
</dbReference>
<evidence type="ECO:0000256" key="2">
    <source>
        <dbReference type="ARBA" id="ARBA00022573"/>
    </source>
</evidence>
<proteinExistence type="predicted"/>
<dbReference type="InterPro" id="IPR050714">
    <property type="entry name" value="Cobalamin_biosynth_MTase"/>
</dbReference>
<dbReference type="HOGENOM" id="CLU_089162_2_0_9"/>
<dbReference type="Pfam" id="PF00590">
    <property type="entry name" value="TP_methylase"/>
    <property type="match status" value="1"/>
</dbReference>
<dbReference type="Gene3D" id="3.40.1010.10">
    <property type="entry name" value="Cobalt-precorrin-4 Transmethylase, Domain 1"/>
    <property type="match status" value="1"/>
</dbReference>
<dbReference type="GO" id="GO:0032259">
    <property type="term" value="P:methylation"/>
    <property type="evidence" value="ECO:0007669"/>
    <property type="project" value="UniProtKB-KW"/>
</dbReference>
<keyword evidence="2" id="KW-0169">Cobalamin biosynthesis</keyword>
<dbReference type="InterPro" id="IPR014777">
    <property type="entry name" value="4pyrrole_Mease_sub1"/>
</dbReference>
<evidence type="ECO:0000313" key="7">
    <source>
        <dbReference type="EMBL" id="AEF93470.1"/>
    </source>
</evidence>
<dbReference type="CDD" id="cd11644">
    <property type="entry name" value="Precorrin-6Y-MT"/>
    <property type="match status" value="1"/>
</dbReference>
<dbReference type="UniPathway" id="UPA00148"/>
<keyword evidence="3 7" id="KW-0489">Methyltransferase</keyword>
<dbReference type="EMBL" id="CP002736">
    <property type="protein sequence ID" value="AEF93470.1"/>
    <property type="molecule type" value="Genomic_DNA"/>
</dbReference>
<dbReference type="GO" id="GO:0009236">
    <property type="term" value="P:cobalamin biosynthetic process"/>
    <property type="evidence" value="ECO:0007669"/>
    <property type="project" value="UniProtKB-UniPathway"/>
</dbReference>
<evidence type="ECO:0000256" key="5">
    <source>
        <dbReference type="ARBA" id="ARBA00022691"/>
    </source>
</evidence>
<dbReference type="Proteomes" id="UP000009226">
    <property type="component" value="Chromosome"/>
</dbReference>
<dbReference type="InterPro" id="IPR012818">
    <property type="entry name" value="CbiE"/>
</dbReference>
<evidence type="ECO:0000256" key="3">
    <source>
        <dbReference type="ARBA" id="ARBA00022603"/>
    </source>
</evidence>
<dbReference type="eggNOG" id="COG2241">
    <property type="taxonomic scope" value="Bacteria"/>
</dbReference>
<evidence type="ECO:0000259" key="6">
    <source>
        <dbReference type="Pfam" id="PF00590"/>
    </source>
</evidence>
<evidence type="ECO:0000313" key="8">
    <source>
        <dbReference type="Proteomes" id="UP000009226"/>
    </source>
</evidence>
<dbReference type="NCBIfam" id="TIGR02467">
    <property type="entry name" value="CbiE"/>
    <property type="match status" value="1"/>
</dbReference>
<organism evidence="7 8">
    <name type="scientific">Desulfotomaculum nigrificans (strain DSM 14880 / VKM B-2319 / CO-1-SRB)</name>
    <name type="common">Desulfotomaculum carboxydivorans</name>
    <dbReference type="NCBI Taxonomy" id="868595"/>
    <lineage>
        <taxon>Bacteria</taxon>
        <taxon>Bacillati</taxon>
        <taxon>Bacillota</taxon>
        <taxon>Clostridia</taxon>
        <taxon>Eubacteriales</taxon>
        <taxon>Desulfotomaculaceae</taxon>
        <taxon>Desulfotomaculum</taxon>
    </lineage>
</organism>
<dbReference type="RefSeq" id="WP_013809712.1">
    <property type="nucleotide sequence ID" value="NC_015565.1"/>
</dbReference>
<dbReference type="PANTHER" id="PTHR43182:SF1">
    <property type="entry name" value="COBALT-PRECORRIN-7 C(5)-METHYLTRANSFERASE"/>
    <property type="match status" value="1"/>
</dbReference>
<accession>F6B825</accession>
<name>F6B825_DESCC</name>
<keyword evidence="4 7" id="KW-0808">Transferase</keyword>
<evidence type="ECO:0000256" key="1">
    <source>
        <dbReference type="ARBA" id="ARBA00004953"/>
    </source>
</evidence>
<gene>
    <name evidence="7" type="ordered locus">Desca_0580</name>
</gene>
<protein>
    <submittedName>
        <fullName evidence="7">Precorrin-6y C5,15-methyltransferase (Decarboxylating), CbiE subunit</fullName>
    </submittedName>
</protein>
<evidence type="ECO:0000256" key="4">
    <source>
        <dbReference type="ARBA" id="ARBA00022679"/>
    </source>
</evidence>
<feature type="domain" description="Tetrapyrrole methylase" evidence="6">
    <location>
        <begin position="5"/>
        <end position="192"/>
    </location>
</feature>
<sequence length="208" mass="22614">MAYSITVIGVGPGSPDFLTPAGSRALAQADLVVGAKRLLITFAQPHQEVYPLGADLAEAAEFIRRKSEEKQVAVLVSGDTGLYSFADYLAERLPADRLTLVPGISSVQLMFARLKRPWQEAVIISRHGRQDRRLIQLVQSGLVVAVLTDRYNTPQLLAAELLTAGCQDLPVAVGCNLSYDDETIYRGKLSSLRESTEQFVNCVVVIGV</sequence>
<dbReference type="STRING" id="868595.Desca_0580"/>
<dbReference type="InterPro" id="IPR035996">
    <property type="entry name" value="4pyrrol_Methylase_sf"/>
</dbReference>